<name>A0A365XS72_9BACT</name>
<feature type="signal peptide" evidence="1">
    <location>
        <begin position="1"/>
        <end position="20"/>
    </location>
</feature>
<dbReference type="OrthoDB" id="1524444at2"/>
<keyword evidence="1" id="KW-0732">Signal</keyword>
<sequence>MFQLSIKPVFYLFVFTLVLSACKKGDTGPAGPAGPQGPANNANVVSGTFTLTNADYVNGYWAMSTGPGSSMGYGAKVATKNLPDLTAGIAGNGTVLVYLKVPDGVGGNVNLWTLLPFDIPNINVGYFIAIRNTVDVGKVKVYYLYMPTDKSVVVPNIFTATLPDYTFRYVLIAGNANARQAAPPVDYADYEAVKKYYRLKD</sequence>
<dbReference type="Proteomes" id="UP000253410">
    <property type="component" value="Unassembled WGS sequence"/>
</dbReference>
<dbReference type="AlphaFoldDB" id="A0A365XS72"/>
<proteinExistence type="predicted"/>
<keyword evidence="3" id="KW-1185">Reference proteome</keyword>
<gene>
    <name evidence="2" type="ORF">DF182_22035</name>
</gene>
<evidence type="ECO:0008006" key="4">
    <source>
        <dbReference type="Google" id="ProtNLM"/>
    </source>
</evidence>
<protein>
    <recommendedName>
        <fullName evidence="4">Collagen-like protein</fullName>
    </recommendedName>
</protein>
<feature type="chain" id="PRO_5016702768" description="Collagen-like protein" evidence="1">
    <location>
        <begin position="21"/>
        <end position="201"/>
    </location>
</feature>
<reference evidence="2 3" key="1">
    <citation type="submission" date="2018-05" db="EMBL/GenBank/DDBJ databases">
        <title>Chitinophaga sp. K3CV102501T nov., isolated from isolated from a monsoon evergreen broad-leaved forest soil.</title>
        <authorList>
            <person name="Lv Y."/>
        </authorList>
    </citation>
    <scope>NUCLEOTIDE SEQUENCE [LARGE SCALE GENOMIC DNA]</scope>
    <source>
        <strain evidence="2 3">GDMCC 1.1325</strain>
    </source>
</reference>
<dbReference type="EMBL" id="QFFJ01000002">
    <property type="protein sequence ID" value="RBL89207.1"/>
    <property type="molecule type" value="Genomic_DNA"/>
</dbReference>
<dbReference type="PROSITE" id="PS51257">
    <property type="entry name" value="PROKAR_LIPOPROTEIN"/>
    <property type="match status" value="1"/>
</dbReference>
<evidence type="ECO:0000313" key="3">
    <source>
        <dbReference type="Proteomes" id="UP000253410"/>
    </source>
</evidence>
<evidence type="ECO:0000313" key="2">
    <source>
        <dbReference type="EMBL" id="RBL89207.1"/>
    </source>
</evidence>
<comment type="caution">
    <text evidence="2">The sequence shown here is derived from an EMBL/GenBank/DDBJ whole genome shotgun (WGS) entry which is preliminary data.</text>
</comment>
<organism evidence="2 3">
    <name type="scientific">Chitinophaga flava</name>
    <dbReference type="NCBI Taxonomy" id="2259036"/>
    <lineage>
        <taxon>Bacteria</taxon>
        <taxon>Pseudomonadati</taxon>
        <taxon>Bacteroidota</taxon>
        <taxon>Chitinophagia</taxon>
        <taxon>Chitinophagales</taxon>
        <taxon>Chitinophagaceae</taxon>
        <taxon>Chitinophaga</taxon>
    </lineage>
</organism>
<accession>A0A365XS72</accession>
<evidence type="ECO:0000256" key="1">
    <source>
        <dbReference type="SAM" id="SignalP"/>
    </source>
</evidence>
<dbReference type="RefSeq" id="WP_113617953.1">
    <property type="nucleotide sequence ID" value="NZ_QFFJ01000002.1"/>
</dbReference>